<sequence length="339" mass="33354">MFSLTFVAVLVVIAAVNRLSPSGRHPSDTRLVLSSGAGAGASVGSAPSVGPAPPGHLALPYASSSMLRKESPPSQEWASTHRALPPSSAEAATSGSAEESVPALSASAIVSSSSSSSAAAVIPVSVSQTTEPVVVETPAPVWQAPVDARPASTESGEVDASPSSRGARASKGSVVVASPSAYSYVLCRDALAAIRSAVVVGTPAAGVHMRDAAGGSQWQTGVPAGSPRALHASVIGGGSGVDVRPAGVAATPAPRHQADAPSLGPVLHMGVDNVDDGTLSLLLPAAGLGLDGLHGGEEADGALAEVICRVTDVRRFAPPTPGPAAVRAPGVHGSGSSMW</sequence>
<name>A0ACC3CEC9_PYRYE</name>
<dbReference type="EMBL" id="CM020620">
    <property type="protein sequence ID" value="KAK1868537.1"/>
    <property type="molecule type" value="Genomic_DNA"/>
</dbReference>
<comment type="caution">
    <text evidence="1">The sequence shown here is derived from an EMBL/GenBank/DDBJ whole genome shotgun (WGS) entry which is preliminary data.</text>
</comment>
<proteinExistence type="predicted"/>
<protein>
    <submittedName>
        <fullName evidence="1">Uncharacterized protein</fullName>
    </submittedName>
</protein>
<dbReference type="Proteomes" id="UP000798662">
    <property type="component" value="Chromosome 3"/>
</dbReference>
<accession>A0ACC3CEC9</accession>
<organism evidence="1 2">
    <name type="scientific">Pyropia yezoensis</name>
    <name type="common">Susabi-nori</name>
    <name type="synonym">Porphyra yezoensis</name>
    <dbReference type="NCBI Taxonomy" id="2788"/>
    <lineage>
        <taxon>Eukaryota</taxon>
        <taxon>Rhodophyta</taxon>
        <taxon>Bangiophyceae</taxon>
        <taxon>Bangiales</taxon>
        <taxon>Bangiaceae</taxon>
        <taxon>Pyropia</taxon>
    </lineage>
</organism>
<gene>
    <name evidence="1" type="ORF">I4F81_011023</name>
</gene>
<keyword evidence="2" id="KW-1185">Reference proteome</keyword>
<evidence type="ECO:0000313" key="1">
    <source>
        <dbReference type="EMBL" id="KAK1868537.1"/>
    </source>
</evidence>
<evidence type="ECO:0000313" key="2">
    <source>
        <dbReference type="Proteomes" id="UP000798662"/>
    </source>
</evidence>
<reference evidence="1" key="1">
    <citation type="submission" date="2019-11" db="EMBL/GenBank/DDBJ databases">
        <title>Nori genome reveals adaptations in red seaweeds to the harsh intertidal environment.</title>
        <authorList>
            <person name="Wang D."/>
            <person name="Mao Y."/>
        </authorList>
    </citation>
    <scope>NUCLEOTIDE SEQUENCE</scope>
    <source>
        <tissue evidence="1">Gametophyte</tissue>
    </source>
</reference>